<proteinExistence type="predicted"/>
<dbReference type="Proteomes" id="UP000243657">
    <property type="component" value="Unassembled WGS sequence"/>
</dbReference>
<accession>A0A261F6A9</accession>
<dbReference type="EMBL" id="MWWT01000001">
    <property type="protein sequence ID" value="OZG54677.1"/>
    <property type="molecule type" value="Genomic_DNA"/>
</dbReference>
<evidence type="ECO:0000313" key="1">
    <source>
        <dbReference type="EMBL" id="OZG54677.1"/>
    </source>
</evidence>
<comment type="caution">
    <text evidence="1">The sequence shown here is derived from an EMBL/GenBank/DDBJ whole genome shotgun (WGS) entry which is preliminary data.</text>
</comment>
<protein>
    <submittedName>
        <fullName evidence="1">Uncharacterized protein</fullName>
    </submittedName>
</protein>
<evidence type="ECO:0000313" key="2">
    <source>
        <dbReference type="Proteomes" id="UP000243657"/>
    </source>
</evidence>
<dbReference type="AlphaFoldDB" id="A0A261F6A9"/>
<gene>
    <name evidence="1" type="ORF">ALMA_0002</name>
</gene>
<name>A0A261F6A9_9BIFI</name>
<keyword evidence="2" id="KW-1185">Reference proteome</keyword>
<sequence>MDMRAVVVYAGCGSCEGTAYGGQLRWGQLIPVYGDFMTKRVEGSLLSYNDAVL</sequence>
<organism evidence="1 2">
    <name type="scientific">Alloscardovia macacae</name>
    <dbReference type="NCBI Taxonomy" id="1160091"/>
    <lineage>
        <taxon>Bacteria</taxon>
        <taxon>Bacillati</taxon>
        <taxon>Actinomycetota</taxon>
        <taxon>Actinomycetes</taxon>
        <taxon>Bifidobacteriales</taxon>
        <taxon>Bifidobacteriaceae</taxon>
        <taxon>Alloscardovia</taxon>
    </lineage>
</organism>
<reference evidence="1 2" key="1">
    <citation type="journal article" date="2017" name="BMC Genomics">
        <title>Comparative genomic and phylogenomic analyses of the Bifidobacteriaceae family.</title>
        <authorList>
            <person name="Lugli G.A."/>
            <person name="Milani C."/>
            <person name="Turroni F."/>
            <person name="Duranti S."/>
            <person name="Mancabelli L."/>
            <person name="Mangifesta M."/>
            <person name="Ferrario C."/>
            <person name="Modesto M."/>
            <person name="Mattarelli P."/>
            <person name="Jiri K."/>
            <person name="van Sinderen D."/>
            <person name="Ventura M."/>
        </authorList>
    </citation>
    <scope>NUCLEOTIDE SEQUENCE [LARGE SCALE GENOMIC DNA]</scope>
    <source>
        <strain evidence="1 2">DSM 24762</strain>
    </source>
</reference>